<feature type="region of interest" description="Disordered" evidence="3">
    <location>
        <begin position="604"/>
        <end position="644"/>
    </location>
</feature>
<dbReference type="CDD" id="cd12390">
    <property type="entry name" value="RRM3_RAVER"/>
    <property type="match status" value="1"/>
</dbReference>
<dbReference type="InterPro" id="IPR000504">
    <property type="entry name" value="RRM_dom"/>
</dbReference>
<accession>A0AAV2QA39</accession>
<proteinExistence type="predicted"/>
<reference evidence="5 6" key="1">
    <citation type="submission" date="2024-05" db="EMBL/GenBank/DDBJ databases">
        <authorList>
            <person name="Wallberg A."/>
        </authorList>
    </citation>
    <scope>NUCLEOTIDE SEQUENCE [LARGE SCALE GENOMIC DNA]</scope>
</reference>
<dbReference type="AlphaFoldDB" id="A0AAV2QA39"/>
<evidence type="ECO:0000313" key="6">
    <source>
        <dbReference type="Proteomes" id="UP001497623"/>
    </source>
</evidence>
<keyword evidence="6" id="KW-1185">Reference proteome</keyword>
<feature type="domain" description="RRM" evidence="4">
    <location>
        <begin position="147"/>
        <end position="224"/>
    </location>
</feature>
<evidence type="ECO:0000256" key="2">
    <source>
        <dbReference type="PROSITE-ProRule" id="PRU00176"/>
    </source>
</evidence>
<evidence type="ECO:0000256" key="3">
    <source>
        <dbReference type="SAM" id="MobiDB-lite"/>
    </source>
</evidence>
<feature type="region of interest" description="Disordered" evidence="3">
    <location>
        <begin position="287"/>
        <end position="341"/>
    </location>
</feature>
<feature type="region of interest" description="Disordered" evidence="3">
    <location>
        <begin position="385"/>
        <end position="504"/>
    </location>
</feature>
<dbReference type="SUPFAM" id="SSF54928">
    <property type="entry name" value="RNA-binding domain, RBD"/>
    <property type="match status" value="1"/>
</dbReference>
<feature type="compositionally biased region" description="Pro residues" evidence="3">
    <location>
        <begin position="457"/>
        <end position="470"/>
    </location>
</feature>
<keyword evidence="1 2" id="KW-0694">RNA-binding</keyword>
<comment type="caution">
    <text evidence="5">The sequence shown here is derived from an EMBL/GenBank/DDBJ whole genome shotgun (WGS) entry which is preliminary data.</text>
</comment>
<organism evidence="5 6">
    <name type="scientific">Meganyctiphanes norvegica</name>
    <name type="common">Northern krill</name>
    <name type="synonym">Thysanopoda norvegica</name>
    <dbReference type="NCBI Taxonomy" id="48144"/>
    <lineage>
        <taxon>Eukaryota</taxon>
        <taxon>Metazoa</taxon>
        <taxon>Ecdysozoa</taxon>
        <taxon>Arthropoda</taxon>
        <taxon>Crustacea</taxon>
        <taxon>Multicrustacea</taxon>
        <taxon>Malacostraca</taxon>
        <taxon>Eumalacostraca</taxon>
        <taxon>Eucarida</taxon>
        <taxon>Euphausiacea</taxon>
        <taxon>Euphausiidae</taxon>
        <taxon>Meganyctiphanes</taxon>
    </lineage>
</organism>
<dbReference type="GO" id="GO:0003723">
    <property type="term" value="F:RNA binding"/>
    <property type="evidence" value="ECO:0007669"/>
    <property type="project" value="UniProtKB-UniRule"/>
</dbReference>
<gene>
    <name evidence="5" type="ORF">MNOR_LOCUS9251</name>
</gene>
<protein>
    <recommendedName>
        <fullName evidence="4">RRM domain-containing protein</fullName>
    </recommendedName>
</protein>
<feature type="non-terminal residue" evidence="5">
    <location>
        <position position="1"/>
    </location>
</feature>
<feature type="compositionally biased region" description="Low complexity" evidence="3">
    <location>
        <begin position="385"/>
        <end position="404"/>
    </location>
</feature>
<feature type="compositionally biased region" description="Pro residues" evidence="3">
    <location>
        <begin position="312"/>
        <end position="339"/>
    </location>
</feature>
<feature type="compositionally biased region" description="Low complexity" evidence="3">
    <location>
        <begin position="293"/>
        <end position="311"/>
    </location>
</feature>
<dbReference type="Pfam" id="PF00076">
    <property type="entry name" value="RRM_1"/>
    <property type="match status" value="2"/>
</dbReference>
<evidence type="ECO:0000313" key="5">
    <source>
        <dbReference type="EMBL" id="CAL4073764.1"/>
    </source>
</evidence>
<feature type="compositionally biased region" description="Low complexity" evidence="3">
    <location>
        <begin position="416"/>
        <end position="430"/>
    </location>
</feature>
<dbReference type="Proteomes" id="UP001497623">
    <property type="component" value="Unassembled WGS sequence"/>
</dbReference>
<dbReference type="EMBL" id="CAXKWB010004445">
    <property type="protein sequence ID" value="CAL4073764.1"/>
    <property type="molecule type" value="Genomic_DNA"/>
</dbReference>
<dbReference type="PROSITE" id="PS50102">
    <property type="entry name" value="RRM"/>
    <property type="match status" value="2"/>
</dbReference>
<feature type="compositionally biased region" description="Pro residues" evidence="3">
    <location>
        <begin position="622"/>
        <end position="644"/>
    </location>
</feature>
<name>A0AAV2QA39_MEGNR</name>
<evidence type="ECO:0000259" key="4">
    <source>
        <dbReference type="PROSITE" id="PS50102"/>
    </source>
</evidence>
<dbReference type="InterPro" id="IPR012677">
    <property type="entry name" value="Nucleotide-bd_a/b_plait_sf"/>
</dbReference>
<feature type="compositionally biased region" description="Polar residues" evidence="3">
    <location>
        <begin position="479"/>
        <end position="488"/>
    </location>
</feature>
<dbReference type="PANTHER" id="PTHR23189">
    <property type="entry name" value="RNA RECOGNITION MOTIF-CONTAINING"/>
    <property type="match status" value="1"/>
</dbReference>
<dbReference type="SMART" id="SM00360">
    <property type="entry name" value="RRM"/>
    <property type="match status" value="2"/>
</dbReference>
<dbReference type="InterPro" id="IPR035979">
    <property type="entry name" value="RBD_domain_sf"/>
</dbReference>
<sequence>EVRGLLLGYMVHSVQLQASNGSARVLLAEPEVLETFSKTSHHTLRGQKVTISPSNTEGLLCVAHLPCEFTDDDLSALVAALGEVSHCFLMLSETTGEGKGYGFVEYVTKEVALQAKACLDGRELRDTTLVCDWLDPSHVTFSSLNSTCLYVDQLPKDYRDMGEFRRIFSKIANPPYCQIAMKAGALQDWGLVEFNNPQEAEETQAALNKYKIKGQGIRVQYCIPGVRAINIYMKILNEQPNKKKTALLPEPPANKVFTQLQNLTKHNPAFATSLQNIILTQIQNLQSGGGARGAEPGRGPSVPVGPRSDGPQQPPPRPPMHRPPPPGPPPPPTHTPPPSLNTNAQAALVILLAAQMQMQQQQQQQQSTNLLGNPQVMNLLQTLVQQGDPRSPQQKQQQQSQQHPPLDHRNGYPPSNNNNANINKSNFRNNFYKNGTNKPVKTPLLPTPVSTGYGSGLPPPTHQPPQPPLGPSQNGYEDPTSSGSNTAPGSRGESPVQDPLTPLLSGLLGNLPGLLPQKTGKEELHSTISTLLTNAHSLQQLLGTLQPSDNNGFATVPPPPILAHPPPPIVSSNGLIPTHQPPPNMLYATNPLMSMLMNYTTANSTPKPALLGDGPPRHELQHPPPPPPPSGYPPIPSMDNPPPVPVSSAPTFMFASPVSSRVSTPSYTPPPTMHPHMPPPAMQMPPIFQPHPHLPQPRLMAPLLYRMGPPAHLHGAIGNGYSTPPGQKRKLSHILPSPEPSPPNGYVGQHSQGIGGHYQDSYLINKKFKKH</sequence>
<evidence type="ECO:0000256" key="1">
    <source>
        <dbReference type="ARBA" id="ARBA00022884"/>
    </source>
</evidence>
<dbReference type="Gene3D" id="3.30.70.330">
    <property type="match status" value="3"/>
</dbReference>
<feature type="domain" description="RRM" evidence="4">
    <location>
        <begin position="58"/>
        <end position="136"/>
    </location>
</feature>